<dbReference type="Gene3D" id="3.30.70.3270">
    <property type="match status" value="1"/>
</dbReference>
<feature type="domain" description="4Fe-4S ferredoxin-type" evidence="9">
    <location>
        <begin position="83"/>
        <end position="112"/>
    </location>
</feature>
<dbReference type="PANTHER" id="PTHR10849">
    <property type="entry name" value="NADH DEHYDROGENASE UBIQUINONE IRON-SULFUR PROTEIN 8, MITOCHONDRIAL"/>
    <property type="match status" value="1"/>
</dbReference>
<feature type="transmembrane region" description="Helical" evidence="8">
    <location>
        <begin position="97"/>
        <end position="122"/>
    </location>
</feature>
<keyword evidence="8" id="KW-0812">Transmembrane</keyword>
<evidence type="ECO:0000256" key="6">
    <source>
        <dbReference type="ARBA" id="ARBA00023004"/>
    </source>
</evidence>
<dbReference type="AlphaFoldDB" id="A0A0E3J8H4"/>
<evidence type="ECO:0000256" key="4">
    <source>
        <dbReference type="ARBA" id="ARBA00022723"/>
    </source>
</evidence>
<keyword evidence="5" id="KW-1278">Translocase</keyword>
<dbReference type="InterPro" id="IPR017896">
    <property type="entry name" value="4Fe4S_Fe-S-bd"/>
</dbReference>
<name>A0A0E3J8H4_TRYVI</name>
<dbReference type="InterPro" id="IPR010226">
    <property type="entry name" value="NADH_quinone_OxRdtase_chainI"/>
</dbReference>
<geneLocation type="mitochondrion" evidence="10"/>
<reference evidence="10" key="1">
    <citation type="journal article" date="2015" name="Mutat. Res.">
        <title>Kinetoplast adaptations in American strains from Trypanosoma vivax.</title>
        <authorList>
            <person name="Greif G."/>
            <person name="Rodriguez M."/>
            <person name="Reyna-Bello A."/>
            <person name="Robello C."/>
            <person name="Alvarez-Valin F."/>
        </authorList>
    </citation>
    <scope>NUCLEOTIDE SEQUENCE</scope>
    <source>
        <strain evidence="10">Y486</strain>
    </source>
</reference>
<dbReference type="PROSITE" id="PS51379">
    <property type="entry name" value="4FE4S_FER_2"/>
    <property type="match status" value="2"/>
</dbReference>
<dbReference type="GO" id="GO:0051539">
    <property type="term" value="F:4 iron, 4 sulfur cluster binding"/>
    <property type="evidence" value="ECO:0007669"/>
    <property type="project" value="UniProtKB-KW"/>
</dbReference>
<evidence type="ECO:0000313" key="10">
    <source>
        <dbReference type="EMBL" id="AJO53304.1"/>
    </source>
</evidence>
<keyword evidence="6" id="KW-0408">Iron</keyword>
<keyword evidence="8" id="KW-1133">Transmembrane helix</keyword>
<evidence type="ECO:0000256" key="5">
    <source>
        <dbReference type="ARBA" id="ARBA00022967"/>
    </source>
</evidence>
<feature type="domain" description="4Fe-4S ferredoxin-type" evidence="9">
    <location>
        <begin position="43"/>
        <end position="73"/>
    </location>
</feature>
<dbReference type="SUPFAM" id="SSF54862">
    <property type="entry name" value="4Fe-4S ferredoxins"/>
    <property type="match status" value="1"/>
</dbReference>
<dbReference type="GO" id="GO:0016020">
    <property type="term" value="C:membrane"/>
    <property type="evidence" value="ECO:0007669"/>
    <property type="project" value="InterPro"/>
</dbReference>
<evidence type="ECO:0000256" key="8">
    <source>
        <dbReference type="SAM" id="Phobius"/>
    </source>
</evidence>
<dbReference type="PANTHER" id="PTHR10849:SF20">
    <property type="entry name" value="NADH DEHYDROGENASE [UBIQUINONE] IRON-SULFUR PROTEIN 8, MITOCHONDRIAL"/>
    <property type="match status" value="1"/>
</dbReference>
<keyword evidence="7" id="KW-0411">Iron-sulfur</keyword>
<keyword evidence="10" id="KW-0496">Mitochondrion</keyword>
<evidence type="ECO:0000256" key="1">
    <source>
        <dbReference type="ARBA" id="ARBA00001966"/>
    </source>
</evidence>
<gene>
    <name evidence="10" type="primary">ND8</name>
</gene>
<dbReference type="EMBL" id="KM386442">
    <property type="protein sequence ID" value="AJO53304.1"/>
    <property type="molecule type" value="mRNA"/>
</dbReference>
<comment type="cofactor">
    <cofactor evidence="1">
        <name>[4Fe-4S] cluster</name>
        <dbReference type="ChEBI" id="CHEBI:49883"/>
    </cofactor>
</comment>
<dbReference type="InterPro" id="IPR017900">
    <property type="entry name" value="4Fe4S_Fe_S_CS"/>
</dbReference>
<proteinExistence type="evidence at transcript level"/>
<keyword evidence="3" id="KW-0004">4Fe-4S</keyword>
<feature type="transmembrane region" description="Helical" evidence="8">
    <location>
        <begin position="6"/>
        <end position="28"/>
    </location>
</feature>
<evidence type="ECO:0000256" key="7">
    <source>
        <dbReference type="ARBA" id="ARBA00023014"/>
    </source>
</evidence>
<evidence type="ECO:0000259" key="9">
    <source>
        <dbReference type="PROSITE" id="PS51379"/>
    </source>
</evidence>
<protein>
    <submittedName>
        <fullName evidence="10">NADH dehydrogenase subunit 8</fullName>
    </submittedName>
</protein>
<evidence type="ECO:0000256" key="3">
    <source>
        <dbReference type="ARBA" id="ARBA00022485"/>
    </source>
</evidence>
<dbReference type="Pfam" id="PF12838">
    <property type="entry name" value="Fer4_7"/>
    <property type="match status" value="1"/>
</dbReference>
<dbReference type="PROSITE" id="PS00198">
    <property type="entry name" value="4FE4S_FER_1"/>
    <property type="match status" value="1"/>
</dbReference>
<comment type="similarity">
    <text evidence="2">Belongs to the complex I 23 kDa subunit family.</text>
</comment>
<dbReference type="GO" id="GO:0009060">
    <property type="term" value="P:aerobic respiration"/>
    <property type="evidence" value="ECO:0007669"/>
    <property type="project" value="TreeGrafter"/>
</dbReference>
<accession>A0A0E3J8H4</accession>
<keyword evidence="8" id="KW-0472">Membrane</keyword>
<organism evidence="10">
    <name type="scientific">Trypanosoma vivax</name>
    <name type="common">Duttonella vivax</name>
    <dbReference type="NCBI Taxonomy" id="5699"/>
    <lineage>
        <taxon>Eukaryota</taxon>
        <taxon>Discoba</taxon>
        <taxon>Euglenozoa</taxon>
        <taxon>Kinetoplastea</taxon>
        <taxon>Metakinetoplastina</taxon>
        <taxon>Trypanosomatida</taxon>
        <taxon>Trypanosomatidae</taxon>
        <taxon>Trypanosoma</taxon>
        <taxon>Duttonella</taxon>
    </lineage>
</organism>
<dbReference type="GO" id="GO:0003954">
    <property type="term" value="F:NADH dehydrogenase activity"/>
    <property type="evidence" value="ECO:0007669"/>
    <property type="project" value="TreeGrafter"/>
</dbReference>
<keyword evidence="4" id="KW-0479">Metal-binding</keyword>
<dbReference type="GO" id="GO:0046872">
    <property type="term" value="F:metal ion binding"/>
    <property type="evidence" value="ECO:0007669"/>
    <property type="project" value="UniProtKB-KW"/>
</dbReference>
<evidence type="ECO:0000256" key="2">
    <source>
        <dbReference type="ARBA" id="ARBA00010277"/>
    </source>
</evidence>
<sequence length="145" mass="17169">MFFFDFLFFFFVCFYMCFVCCVTICLPIELTFCSLLTRGNHFLRFYWCGLERCIACRLCDLICPSLALDVRVGWSFGGHRFADWFTLSYRRCIYCGFCMHVCPTDAITHSLFVMCFCCLAMYLLAPKFLLFGCCFMLFDFYLCFV</sequence>